<protein>
    <recommendedName>
        <fullName evidence="1">F-box/LRR-repeat protein 15-like leucin rich repeat domain-containing protein</fullName>
    </recommendedName>
</protein>
<reference evidence="2" key="1">
    <citation type="submission" date="2022-03" db="EMBL/GenBank/DDBJ databases">
        <authorList>
            <person name="Martin H S."/>
        </authorList>
    </citation>
    <scope>NUCLEOTIDE SEQUENCE</scope>
</reference>
<feature type="non-terminal residue" evidence="2">
    <location>
        <position position="1"/>
    </location>
</feature>
<dbReference type="PANTHER" id="PTHR13318">
    <property type="entry name" value="PARTNER OF PAIRED, ISOFORM B-RELATED"/>
    <property type="match status" value="1"/>
</dbReference>
<keyword evidence="3" id="KW-1185">Reference proteome</keyword>
<dbReference type="InterPro" id="IPR057207">
    <property type="entry name" value="FBXL15_LRR"/>
</dbReference>
<evidence type="ECO:0000313" key="3">
    <source>
        <dbReference type="Proteomes" id="UP000837857"/>
    </source>
</evidence>
<organism evidence="2 3">
    <name type="scientific">Iphiclides podalirius</name>
    <name type="common">scarce swallowtail</name>
    <dbReference type="NCBI Taxonomy" id="110791"/>
    <lineage>
        <taxon>Eukaryota</taxon>
        <taxon>Metazoa</taxon>
        <taxon>Ecdysozoa</taxon>
        <taxon>Arthropoda</taxon>
        <taxon>Hexapoda</taxon>
        <taxon>Insecta</taxon>
        <taxon>Pterygota</taxon>
        <taxon>Neoptera</taxon>
        <taxon>Endopterygota</taxon>
        <taxon>Lepidoptera</taxon>
        <taxon>Glossata</taxon>
        <taxon>Ditrysia</taxon>
        <taxon>Papilionoidea</taxon>
        <taxon>Papilionidae</taxon>
        <taxon>Papilioninae</taxon>
        <taxon>Iphiclides</taxon>
    </lineage>
</organism>
<dbReference type="InterPro" id="IPR032675">
    <property type="entry name" value="LRR_dom_sf"/>
</dbReference>
<dbReference type="EMBL" id="OW152827">
    <property type="protein sequence ID" value="CAH2043150.1"/>
    <property type="molecule type" value="Genomic_DNA"/>
</dbReference>
<gene>
    <name evidence="2" type="ORF">IPOD504_LOCUS4171</name>
</gene>
<feature type="domain" description="F-box/LRR-repeat protein 15-like leucin rich repeat" evidence="1">
    <location>
        <begin position="32"/>
        <end position="146"/>
    </location>
</feature>
<evidence type="ECO:0000313" key="2">
    <source>
        <dbReference type="EMBL" id="CAH2043150.1"/>
    </source>
</evidence>
<sequence length="170" mass="19234">MYLAKLKSLKLHNKGFSPHTFSVFAKNCTRLSLLNLSRCALEALALHQSKLEDVDLAYCLSLSENCILIFIKKFRELRTLNLEGNKQVTDKCLYTISKYSTALRHLNLGGCCEITDKGIRALAVHCKNLEGLLVRGCTKVTENSLRLMRTNVQLDRRPAEPIPLPIYVQI</sequence>
<dbReference type="PANTHER" id="PTHR13318:SF178">
    <property type="entry name" value="OS02G0200900 PROTEIN"/>
    <property type="match status" value="1"/>
</dbReference>
<dbReference type="Proteomes" id="UP000837857">
    <property type="component" value="Chromosome 15"/>
</dbReference>
<dbReference type="Gene3D" id="3.80.10.10">
    <property type="entry name" value="Ribonuclease Inhibitor"/>
    <property type="match status" value="1"/>
</dbReference>
<accession>A0ABN8HZY7</accession>
<dbReference type="SMART" id="SM00367">
    <property type="entry name" value="LRR_CC"/>
    <property type="match status" value="4"/>
</dbReference>
<proteinExistence type="predicted"/>
<evidence type="ECO:0000259" key="1">
    <source>
        <dbReference type="Pfam" id="PF25372"/>
    </source>
</evidence>
<dbReference type="Pfam" id="PF25372">
    <property type="entry name" value="DUF7885"/>
    <property type="match status" value="1"/>
</dbReference>
<name>A0ABN8HZY7_9NEOP</name>
<dbReference type="InterPro" id="IPR006553">
    <property type="entry name" value="Leu-rich_rpt_Cys-con_subtyp"/>
</dbReference>
<dbReference type="SUPFAM" id="SSF52047">
    <property type="entry name" value="RNI-like"/>
    <property type="match status" value="1"/>
</dbReference>